<evidence type="ECO:0000313" key="8">
    <source>
        <dbReference type="EMBL" id="TAA33159.1"/>
    </source>
</evidence>
<accession>A0A4Q8LPI3</accession>
<organism evidence="8 9">
    <name type="scientific">Pseudoxanthomonas winnipegensis</name>
    <dbReference type="NCBI Taxonomy" id="2480810"/>
    <lineage>
        <taxon>Bacteria</taxon>
        <taxon>Pseudomonadati</taxon>
        <taxon>Pseudomonadota</taxon>
        <taxon>Gammaproteobacteria</taxon>
        <taxon>Lysobacterales</taxon>
        <taxon>Lysobacteraceae</taxon>
        <taxon>Pseudoxanthomonas</taxon>
    </lineage>
</organism>
<evidence type="ECO:0000256" key="1">
    <source>
        <dbReference type="ARBA" id="ARBA00023015"/>
    </source>
</evidence>
<dbReference type="AlphaFoldDB" id="A0A4Q8LPI3"/>
<keyword evidence="10" id="KW-1185">Reference proteome</keyword>
<evidence type="ECO:0000256" key="2">
    <source>
        <dbReference type="ARBA" id="ARBA00023125"/>
    </source>
</evidence>
<sequence length="324" mass="35160">MSVITGIKSSVSRLPAFPAERLNLSHRLGLVVFDGFGLADVVALIDLLCTANAIEQRASGFKRLYMPVLLSESGGTVASASGMHVATERLPPPRGQRLRIVFVAGGVGAATLEASPRLCQWLRDQHELGVMIVPIAEGRRLIEAAGLFVKSTGEQRTAFAAAMAMIAADLGELVAARCLELHGPAQTEAPAEPEVLRPVARTRVTEQILASARWLETHHEQPVSIADAAHAVAMSERNFLRRFKLELGMTPSDYLLGVRLRRSCKLLTETDLPIDKIARRCGIGDGGRLAKIFRKHLARSPGEYRAGTRARAVAPQRFNRSPVQ</sequence>
<dbReference type="InterPro" id="IPR029062">
    <property type="entry name" value="Class_I_gatase-like"/>
</dbReference>
<evidence type="ECO:0000256" key="3">
    <source>
        <dbReference type="ARBA" id="ARBA00023163"/>
    </source>
</evidence>
<protein>
    <submittedName>
        <fullName evidence="8">Helix-turn-helix domain-containing protein</fullName>
    </submittedName>
    <submittedName>
        <fullName evidence="6">Transcriptional regulator GlxA family with amidase domain</fullName>
    </submittedName>
</protein>
<keyword evidence="2" id="KW-0238">DNA-binding</keyword>
<dbReference type="SUPFAM" id="SSF52317">
    <property type="entry name" value="Class I glutamine amidotransferase-like"/>
    <property type="match status" value="1"/>
</dbReference>
<evidence type="ECO:0000259" key="5">
    <source>
        <dbReference type="PROSITE" id="PS01124"/>
    </source>
</evidence>
<reference evidence="9 10" key="1">
    <citation type="submission" date="2019-02" db="EMBL/GenBank/DDBJ databases">
        <title>WGS of Pseudoxanthomonas species novum from clinical isolates.</title>
        <authorList>
            <person name="Bernier A.-M."/>
            <person name="Bernard K."/>
            <person name="Vachon A."/>
        </authorList>
    </citation>
    <scope>NUCLEOTIDE SEQUENCE [LARGE SCALE GENOMIC DNA]</scope>
    <source>
        <strain evidence="10">NML 170316</strain>
        <strain evidence="7">NML170316</strain>
        <strain evidence="8 9">NML171202</strain>
    </source>
</reference>
<dbReference type="SUPFAM" id="SSF46689">
    <property type="entry name" value="Homeodomain-like"/>
    <property type="match status" value="2"/>
</dbReference>
<dbReference type="PROSITE" id="PS00041">
    <property type="entry name" value="HTH_ARAC_FAMILY_1"/>
    <property type="match status" value="1"/>
</dbReference>
<dbReference type="EMBL" id="SHME01000001">
    <property type="protein sequence ID" value="TAA22544.1"/>
    <property type="molecule type" value="Genomic_DNA"/>
</dbReference>
<dbReference type="GO" id="GO:0003700">
    <property type="term" value="F:DNA-binding transcription factor activity"/>
    <property type="evidence" value="ECO:0007669"/>
    <property type="project" value="InterPro"/>
</dbReference>
<dbReference type="Gene3D" id="1.10.10.60">
    <property type="entry name" value="Homeodomain-like"/>
    <property type="match status" value="2"/>
</dbReference>
<dbReference type="Proteomes" id="UP000291286">
    <property type="component" value="Unassembled WGS sequence"/>
</dbReference>
<feature type="domain" description="HTH araC/xylS-type" evidence="5">
    <location>
        <begin position="209"/>
        <end position="307"/>
    </location>
</feature>
<keyword evidence="3" id="KW-0804">Transcription</keyword>
<dbReference type="SMART" id="SM00342">
    <property type="entry name" value="HTH_ARAC"/>
    <property type="match status" value="1"/>
</dbReference>
<feature type="region of interest" description="Disordered" evidence="4">
    <location>
        <begin position="304"/>
        <end position="324"/>
    </location>
</feature>
<dbReference type="Proteomes" id="UP000293089">
    <property type="component" value="Unassembled WGS sequence"/>
</dbReference>
<dbReference type="Gene3D" id="3.40.50.880">
    <property type="match status" value="1"/>
</dbReference>
<evidence type="ECO:0000313" key="7">
    <source>
        <dbReference type="EMBL" id="TAA22544.1"/>
    </source>
</evidence>
<evidence type="ECO:0000313" key="6">
    <source>
        <dbReference type="EMBL" id="MDQ1120241.1"/>
    </source>
</evidence>
<name>A0A4Q8LPI3_9GAMM</name>
<reference evidence="6" key="2">
    <citation type="submission" date="2023-07" db="EMBL/GenBank/DDBJ databases">
        <title>Functional and genomic diversity of the sorghum phyllosphere microbiome.</title>
        <authorList>
            <person name="Shade A."/>
        </authorList>
    </citation>
    <scope>NUCLEOTIDE SEQUENCE</scope>
    <source>
        <strain evidence="6">SORGH_AS_0908</strain>
    </source>
</reference>
<comment type="caution">
    <text evidence="8">The sequence shown here is derived from an EMBL/GenBank/DDBJ whole genome shotgun (WGS) entry which is preliminary data.</text>
</comment>
<proteinExistence type="predicted"/>
<dbReference type="RefSeq" id="WP_130515401.1">
    <property type="nucleotide sequence ID" value="NZ_JAUTBB010000001.1"/>
</dbReference>
<dbReference type="PROSITE" id="PS01124">
    <property type="entry name" value="HTH_ARAC_FAMILY_2"/>
    <property type="match status" value="1"/>
</dbReference>
<keyword evidence="1" id="KW-0805">Transcription regulation</keyword>
<dbReference type="EMBL" id="JAUTBB010000001">
    <property type="protein sequence ID" value="MDQ1120241.1"/>
    <property type="molecule type" value="Genomic_DNA"/>
</dbReference>
<dbReference type="Proteomes" id="UP001234354">
    <property type="component" value="Unassembled WGS sequence"/>
</dbReference>
<dbReference type="InterPro" id="IPR018062">
    <property type="entry name" value="HTH_AraC-typ_CS"/>
</dbReference>
<evidence type="ECO:0000256" key="4">
    <source>
        <dbReference type="SAM" id="MobiDB-lite"/>
    </source>
</evidence>
<dbReference type="GO" id="GO:0043565">
    <property type="term" value="F:sequence-specific DNA binding"/>
    <property type="evidence" value="ECO:0007669"/>
    <property type="project" value="InterPro"/>
</dbReference>
<evidence type="ECO:0000313" key="10">
    <source>
        <dbReference type="Proteomes" id="UP000293089"/>
    </source>
</evidence>
<dbReference type="InterPro" id="IPR018060">
    <property type="entry name" value="HTH_AraC"/>
</dbReference>
<dbReference type="Pfam" id="PF12833">
    <property type="entry name" value="HTH_18"/>
    <property type="match status" value="1"/>
</dbReference>
<dbReference type="InterPro" id="IPR009057">
    <property type="entry name" value="Homeodomain-like_sf"/>
</dbReference>
<gene>
    <name evidence="7" type="ORF">EA658_02865</name>
    <name evidence="8" type="ORF">EA661_02495</name>
    <name evidence="6" type="ORF">QE383_002549</name>
</gene>
<dbReference type="PANTHER" id="PTHR43280:SF2">
    <property type="entry name" value="HTH-TYPE TRANSCRIPTIONAL REGULATOR EXSA"/>
    <property type="match status" value="1"/>
</dbReference>
<evidence type="ECO:0000313" key="9">
    <source>
        <dbReference type="Proteomes" id="UP000291286"/>
    </source>
</evidence>
<dbReference type="EMBL" id="SHMB01000001">
    <property type="protein sequence ID" value="TAA33159.1"/>
    <property type="molecule type" value="Genomic_DNA"/>
</dbReference>
<dbReference type="PANTHER" id="PTHR43280">
    <property type="entry name" value="ARAC-FAMILY TRANSCRIPTIONAL REGULATOR"/>
    <property type="match status" value="1"/>
</dbReference>